<keyword evidence="3" id="KW-1185">Reference proteome</keyword>
<evidence type="ECO:0000313" key="2">
    <source>
        <dbReference type="EMBL" id="MBM7571481.1"/>
    </source>
</evidence>
<reference evidence="2 3" key="1">
    <citation type="submission" date="2021-01" db="EMBL/GenBank/DDBJ databases">
        <title>Genomic Encyclopedia of Type Strains, Phase IV (KMG-IV): sequencing the most valuable type-strain genomes for metagenomic binning, comparative biology and taxonomic classification.</title>
        <authorList>
            <person name="Goeker M."/>
        </authorList>
    </citation>
    <scope>NUCLEOTIDE SEQUENCE [LARGE SCALE GENOMIC DNA]</scope>
    <source>
        <strain evidence="2 3">DSM 23711</strain>
    </source>
</reference>
<dbReference type="Proteomes" id="UP001296943">
    <property type="component" value="Unassembled WGS sequence"/>
</dbReference>
<keyword evidence="1" id="KW-0472">Membrane</keyword>
<dbReference type="EMBL" id="JAFBDR010000009">
    <property type="protein sequence ID" value="MBM7571481.1"/>
    <property type="molecule type" value="Genomic_DNA"/>
</dbReference>
<organism evidence="2 3">
    <name type="scientific">Aquibacillus albus</name>
    <dbReference type="NCBI Taxonomy" id="1168171"/>
    <lineage>
        <taxon>Bacteria</taxon>
        <taxon>Bacillati</taxon>
        <taxon>Bacillota</taxon>
        <taxon>Bacilli</taxon>
        <taxon>Bacillales</taxon>
        <taxon>Bacillaceae</taxon>
        <taxon>Aquibacillus</taxon>
    </lineage>
</organism>
<protein>
    <submittedName>
        <fullName evidence="2">Uncharacterized protein</fullName>
    </submittedName>
</protein>
<comment type="caution">
    <text evidence="2">The sequence shown here is derived from an EMBL/GenBank/DDBJ whole genome shotgun (WGS) entry which is preliminary data.</text>
</comment>
<accession>A0ABS2N022</accession>
<feature type="transmembrane region" description="Helical" evidence="1">
    <location>
        <begin position="88"/>
        <end position="108"/>
    </location>
</feature>
<proteinExistence type="predicted"/>
<feature type="transmembrane region" description="Helical" evidence="1">
    <location>
        <begin position="65"/>
        <end position="82"/>
    </location>
</feature>
<gene>
    <name evidence="2" type="ORF">JOC48_001977</name>
</gene>
<evidence type="ECO:0000313" key="3">
    <source>
        <dbReference type="Proteomes" id="UP001296943"/>
    </source>
</evidence>
<dbReference type="InterPro" id="IPR048147">
    <property type="entry name" value="CBO0543-like"/>
</dbReference>
<feature type="transmembrane region" description="Helical" evidence="1">
    <location>
        <begin position="7"/>
        <end position="24"/>
    </location>
</feature>
<keyword evidence="1" id="KW-1133">Transmembrane helix</keyword>
<sequence length="136" mass="16153">MGFNWKLLRAAHVIIVTPLLVLLFLSKYPKSLLERIAHIIKWVLGASSVEYVVHKQKMIQYKHGWNIFWSSLIYLMMFVYSSLFTKRPLLTCFLTVCSIVFFISKFKLPIKSKHPFSRRIDMLVDSFYHSFLEDIF</sequence>
<feature type="transmembrane region" description="Helical" evidence="1">
    <location>
        <begin position="36"/>
        <end position="53"/>
    </location>
</feature>
<keyword evidence="1" id="KW-0812">Transmembrane</keyword>
<evidence type="ECO:0000256" key="1">
    <source>
        <dbReference type="SAM" id="Phobius"/>
    </source>
</evidence>
<name>A0ABS2N022_9BACI</name>
<dbReference type="NCBIfam" id="NF041644">
    <property type="entry name" value="CBO0543_fam"/>
    <property type="match status" value="1"/>
</dbReference>